<dbReference type="PROSITE" id="PS51831">
    <property type="entry name" value="HD"/>
    <property type="match status" value="1"/>
</dbReference>
<protein>
    <submittedName>
        <fullName evidence="3">Uncharacterized protein</fullName>
    </submittedName>
</protein>
<dbReference type="EMBL" id="CP011114">
    <property type="protein sequence ID" value="AKG36718.1"/>
    <property type="molecule type" value="Genomic_DNA"/>
</dbReference>
<dbReference type="Pfam" id="PF13487">
    <property type="entry name" value="HD_5"/>
    <property type="match status" value="1"/>
</dbReference>
<dbReference type="RefSeq" id="WP_025695572.1">
    <property type="nucleotide sequence ID" value="NZ_ASQQ01000335.1"/>
</dbReference>
<dbReference type="InterPro" id="IPR011051">
    <property type="entry name" value="RmlC_Cupin_sf"/>
</dbReference>
<dbReference type="InterPro" id="IPR003607">
    <property type="entry name" value="HD/PDEase_dom"/>
</dbReference>
<evidence type="ECO:0000259" key="1">
    <source>
        <dbReference type="PROSITE" id="PS51831"/>
    </source>
</evidence>
<dbReference type="Gene3D" id="1.10.3210.10">
    <property type="entry name" value="Hypothetical protein af1432"/>
    <property type="match status" value="1"/>
</dbReference>
<dbReference type="OrthoDB" id="9759601at2"/>
<evidence type="ECO:0000313" key="3">
    <source>
        <dbReference type="EMBL" id="AKG36718.1"/>
    </source>
</evidence>
<dbReference type="PATRIC" id="fig|1333534.5.peg.4649"/>
<reference evidence="3 4" key="1">
    <citation type="submission" date="2015-03" db="EMBL/GenBank/DDBJ databases">
        <authorList>
            <person name="Abdul Halim M."/>
        </authorList>
    </citation>
    <scope>NUCLEOTIDE SEQUENCE [LARGE SCALE GENOMIC DNA]</scope>
    <source>
        <strain evidence="3 4">ATCC 35681</strain>
    </source>
</reference>
<dbReference type="PROSITE" id="PS51832">
    <property type="entry name" value="HD_GYP"/>
    <property type="match status" value="1"/>
</dbReference>
<sequence length="306" mass="35547">MKGLNLGREGDSIAQEHQLSSDHLLLARGDGSEIILQTIKPDKQFYLYPGEEADTMEFFYILEGKCSYKADNENIILSQGDYFYTHYLQEAVYFSTLTELKLLWYTTKPAFHLISHRIRKLEDVLKQVEEKDNYTYQHSGRVQKYCLMVARMLRMPKDQLEDLYFAAAFHDVGKIHTPEEILNKPGRLTAEEFEIVKRHCYDGYLMVKDLYYNNICLIILQHHERLDGSGYPYGIKEEEILLEAKIIGIADTFDAMTSDRPYRKGLPPEIAMDELKRLSGIHYDAELVQLFEQALIADGVLKPEEK</sequence>
<evidence type="ECO:0000313" key="4">
    <source>
        <dbReference type="Proteomes" id="UP000034189"/>
    </source>
</evidence>
<dbReference type="HOGENOM" id="CLU_000445_92_1_9"/>
<dbReference type="Gene3D" id="2.60.120.10">
    <property type="entry name" value="Jelly Rolls"/>
    <property type="match status" value="1"/>
</dbReference>
<dbReference type="SUPFAM" id="SSF51182">
    <property type="entry name" value="RmlC-like cupins"/>
    <property type="match status" value="1"/>
</dbReference>
<gene>
    <name evidence="3" type="ORF">VK70_21175</name>
</gene>
<name>A0A0F7FCU8_PAEDU</name>
<feature type="domain" description="HD" evidence="1">
    <location>
        <begin position="135"/>
        <end position="256"/>
    </location>
</feature>
<reference evidence="3 4" key="2">
    <citation type="journal article" date="2016" name="Genome Announc.">
        <title>Genome Sequence of a Gram-Positive Diazotroph, Paenibacillus durus Type Strain ATCC 35681.</title>
        <authorList>
            <person name="Halim M.A."/>
            <person name="Rahman A.Y."/>
            <person name="Sim K.S."/>
            <person name="Yam H.C."/>
            <person name="Rahim A.A."/>
            <person name="Ghazali A.H."/>
            <person name="Najimudin N."/>
        </authorList>
    </citation>
    <scope>NUCLEOTIDE SEQUENCE [LARGE SCALE GENOMIC DNA]</scope>
    <source>
        <strain evidence="3 4">ATCC 35681</strain>
    </source>
</reference>
<dbReference type="InterPro" id="IPR006674">
    <property type="entry name" value="HD_domain"/>
</dbReference>
<dbReference type="CDD" id="cd00077">
    <property type="entry name" value="HDc"/>
    <property type="match status" value="1"/>
</dbReference>
<evidence type="ECO:0000259" key="2">
    <source>
        <dbReference type="PROSITE" id="PS51832"/>
    </source>
</evidence>
<dbReference type="SUPFAM" id="SSF109604">
    <property type="entry name" value="HD-domain/PDEase-like"/>
    <property type="match status" value="1"/>
</dbReference>
<dbReference type="Proteomes" id="UP000034189">
    <property type="component" value="Chromosome"/>
</dbReference>
<dbReference type="InterPro" id="IPR014710">
    <property type="entry name" value="RmlC-like_jellyroll"/>
</dbReference>
<dbReference type="AlphaFoldDB" id="A0A0F7FCU8"/>
<dbReference type="InterPro" id="IPR037522">
    <property type="entry name" value="HD_GYP_dom"/>
</dbReference>
<accession>A0A0F7FCU8</accession>
<proteinExistence type="predicted"/>
<dbReference type="SMART" id="SM00471">
    <property type="entry name" value="HDc"/>
    <property type="match status" value="1"/>
</dbReference>
<feature type="domain" description="HD-GYP" evidence="2">
    <location>
        <begin position="113"/>
        <end position="306"/>
    </location>
</feature>
<organism evidence="3 4">
    <name type="scientific">Paenibacillus durus ATCC 35681</name>
    <dbReference type="NCBI Taxonomy" id="1333534"/>
    <lineage>
        <taxon>Bacteria</taxon>
        <taxon>Bacillati</taxon>
        <taxon>Bacillota</taxon>
        <taxon>Bacilli</taxon>
        <taxon>Bacillales</taxon>
        <taxon>Paenibacillaceae</taxon>
        <taxon>Paenibacillus</taxon>
    </lineage>
</organism>
<dbReference type="PANTHER" id="PTHR43155">
    <property type="entry name" value="CYCLIC DI-GMP PHOSPHODIESTERASE PA4108-RELATED"/>
    <property type="match status" value="1"/>
</dbReference>